<organism evidence="1 2">
    <name type="scientific">Photorhabdus khanii</name>
    <dbReference type="NCBI Taxonomy" id="1004150"/>
    <lineage>
        <taxon>Bacteria</taxon>
        <taxon>Pseudomonadati</taxon>
        <taxon>Pseudomonadota</taxon>
        <taxon>Gammaproteobacteria</taxon>
        <taxon>Enterobacterales</taxon>
        <taxon>Morganellaceae</taxon>
        <taxon>Photorhabdus</taxon>
    </lineage>
</organism>
<proteinExistence type="predicted"/>
<dbReference type="Proteomes" id="UP000481739">
    <property type="component" value="Unassembled WGS sequence"/>
</dbReference>
<name>A0A7C9GLH1_9GAMM</name>
<dbReference type="AlphaFoldDB" id="A0A7C9GLH1"/>
<reference evidence="1 2" key="1">
    <citation type="journal article" date="2019" name="Nature">
        <title>A new antibiotic selectively kills Gram-negative pathogens.</title>
        <authorList>
            <person name="Imai Y."/>
            <person name="Meyer K.J."/>
            <person name="Iinishi A."/>
            <person name="Favre-Godal Q."/>
            <person name="Green R."/>
            <person name="Manuse S."/>
            <person name="Caboni M."/>
            <person name="Mori M."/>
            <person name="Niles S."/>
            <person name="Ghiglieri M."/>
            <person name="Honrao C."/>
            <person name="Ma X."/>
            <person name="Guo J.J."/>
            <person name="Makriyannis A."/>
            <person name="Linares-Otoya L."/>
            <person name="Boehringer N."/>
            <person name="Wuisan Z.G."/>
            <person name="Kaur H."/>
            <person name="Wu R."/>
            <person name="Mateus A."/>
            <person name="Typas A."/>
            <person name="Savitski M.M."/>
            <person name="Espinoza J.L."/>
            <person name="O'Rourke A."/>
            <person name="Nelson K.E."/>
            <person name="Hiller S."/>
            <person name="Noinaj N."/>
            <person name="Schaeberle T.F."/>
            <person name="D'Onofrio A."/>
            <person name="Lewis K."/>
        </authorList>
    </citation>
    <scope>NUCLEOTIDE SEQUENCE [LARGE SCALE GENOMIC DNA]</scope>
    <source>
        <strain evidence="1 2">HGB 1456</strain>
    </source>
</reference>
<sequence>MAVGVKKLAIGRFLRMYTGINFVHTTFFVDGYNSAFLSYRRVHRISILRHLRDPQLERSVHCSQNRIESYHQLRGHLISAAEQV</sequence>
<evidence type="ECO:0000313" key="1">
    <source>
        <dbReference type="EMBL" id="MQL49834.1"/>
    </source>
</evidence>
<protein>
    <submittedName>
        <fullName evidence="1">Uncharacterized protein</fullName>
    </submittedName>
</protein>
<evidence type="ECO:0000313" key="2">
    <source>
        <dbReference type="Proteomes" id="UP000481739"/>
    </source>
</evidence>
<comment type="caution">
    <text evidence="1">The sequence shown here is derived from an EMBL/GenBank/DDBJ whole genome shotgun (WGS) entry which is preliminary data.</text>
</comment>
<accession>A0A7C9GLH1</accession>
<dbReference type="EMBL" id="WHZZ01000009">
    <property type="protein sequence ID" value="MQL49834.1"/>
    <property type="molecule type" value="Genomic_DNA"/>
</dbReference>
<gene>
    <name evidence="1" type="ORF">GEA64_18550</name>
</gene>